<name>A0A1G6L9Q7_9BURK</name>
<evidence type="ECO:0000313" key="3">
    <source>
        <dbReference type="Proteomes" id="UP000198781"/>
    </source>
</evidence>
<dbReference type="EMBL" id="FMZC01000002">
    <property type="protein sequence ID" value="SDC39853.1"/>
    <property type="molecule type" value="Genomic_DNA"/>
</dbReference>
<evidence type="ECO:0000313" key="2">
    <source>
        <dbReference type="EMBL" id="SDC39853.1"/>
    </source>
</evidence>
<keyword evidence="1" id="KW-0812">Transmembrane</keyword>
<protein>
    <recommendedName>
        <fullName evidence="4">DUF2628 domain-containing protein</fullName>
    </recommendedName>
</protein>
<reference evidence="2 3" key="1">
    <citation type="submission" date="2016-10" db="EMBL/GenBank/DDBJ databases">
        <authorList>
            <person name="de Groot N.N."/>
        </authorList>
    </citation>
    <scope>NUCLEOTIDE SEQUENCE [LARGE SCALE GENOMIC DNA]</scope>
    <source>
        <strain evidence="2 3">DSM 16619</strain>
    </source>
</reference>
<accession>A0A1G6L9Q7</accession>
<organism evidence="2 3">
    <name type="scientific">Paracidovorax valerianellae</name>
    <dbReference type="NCBI Taxonomy" id="187868"/>
    <lineage>
        <taxon>Bacteria</taxon>
        <taxon>Pseudomonadati</taxon>
        <taxon>Pseudomonadota</taxon>
        <taxon>Betaproteobacteria</taxon>
        <taxon>Burkholderiales</taxon>
        <taxon>Comamonadaceae</taxon>
        <taxon>Paracidovorax</taxon>
    </lineage>
</organism>
<dbReference type="AlphaFoldDB" id="A0A1G6L9Q7"/>
<keyword evidence="3" id="KW-1185">Reference proteome</keyword>
<evidence type="ECO:0008006" key="4">
    <source>
        <dbReference type="Google" id="ProtNLM"/>
    </source>
</evidence>
<proteinExistence type="predicted"/>
<feature type="transmembrane region" description="Helical" evidence="1">
    <location>
        <begin position="48"/>
        <end position="66"/>
    </location>
</feature>
<dbReference type="Pfam" id="PF10947">
    <property type="entry name" value="DUF2628"/>
    <property type="match status" value="1"/>
</dbReference>
<feature type="transmembrane region" description="Helical" evidence="1">
    <location>
        <begin position="97"/>
        <end position="116"/>
    </location>
</feature>
<gene>
    <name evidence="2" type="ORF">SAMN05192589_102105</name>
</gene>
<dbReference type="RefSeq" id="WP_092740310.1">
    <property type="nucleotide sequence ID" value="NZ_FMZC01000002.1"/>
</dbReference>
<dbReference type="InterPro" id="IPR024399">
    <property type="entry name" value="DUF2628"/>
</dbReference>
<keyword evidence="1" id="KW-1133">Transmembrane helix</keyword>
<dbReference type="Proteomes" id="UP000198781">
    <property type="component" value="Unassembled WGS sequence"/>
</dbReference>
<dbReference type="OrthoDB" id="6945649at2"/>
<feature type="transmembrane region" description="Helical" evidence="1">
    <location>
        <begin position="73"/>
        <end position="91"/>
    </location>
</feature>
<evidence type="ECO:0000256" key="1">
    <source>
        <dbReference type="SAM" id="Phobius"/>
    </source>
</evidence>
<keyword evidence="1" id="KW-0472">Membrane</keyword>
<sequence>MNDTAQDYSQYSPKWQFRFDFYDRYGEPKSSTFKAAMRSSTLSLGQKIKLNMNFYAFFFGFIYYFVLGMWRKALVLIGVSFVVGFICAFLPEYVLRAFSFAYALLVGMTANYGYYLHKIKGSTSWNPLEGVRW</sequence>